<gene>
    <name evidence="1" type="ORF">DME_LOCUS909</name>
</gene>
<dbReference type="EMBL" id="UYYG01000010">
    <property type="protein sequence ID" value="VDN50936.1"/>
    <property type="molecule type" value="Genomic_DNA"/>
</dbReference>
<dbReference type="Proteomes" id="UP000038040">
    <property type="component" value="Unplaced"/>
</dbReference>
<dbReference type="WBParaSite" id="DME_0000597001-mRNA-1">
    <property type="protein sequence ID" value="DME_0000597001-mRNA-1"/>
    <property type="gene ID" value="DME_0000597001"/>
</dbReference>
<evidence type="ECO:0000313" key="4">
    <source>
        <dbReference type="WBParaSite" id="DME_0000597001-mRNA-1"/>
    </source>
</evidence>
<evidence type="ECO:0000313" key="2">
    <source>
        <dbReference type="Proteomes" id="UP000038040"/>
    </source>
</evidence>
<evidence type="ECO:0000313" key="3">
    <source>
        <dbReference type="Proteomes" id="UP000274756"/>
    </source>
</evidence>
<sequence>MFRSHIARSNELRLVDEEDDFGRFHLTEKLILAVVIRITTSSFAWPLETRLDPKYLKSGSFSTGNELIKLGFLCGQQKGLHICDAML</sequence>
<proteinExistence type="predicted"/>
<organism evidence="2 4">
    <name type="scientific">Dracunculus medinensis</name>
    <name type="common">Guinea worm</name>
    <dbReference type="NCBI Taxonomy" id="318479"/>
    <lineage>
        <taxon>Eukaryota</taxon>
        <taxon>Metazoa</taxon>
        <taxon>Ecdysozoa</taxon>
        <taxon>Nematoda</taxon>
        <taxon>Chromadorea</taxon>
        <taxon>Rhabditida</taxon>
        <taxon>Spirurina</taxon>
        <taxon>Dracunculoidea</taxon>
        <taxon>Dracunculidae</taxon>
        <taxon>Dracunculus</taxon>
    </lineage>
</organism>
<dbReference type="AlphaFoldDB" id="A0A0N4UEY9"/>
<name>A0A0N4UEY9_DRAME</name>
<dbReference type="Proteomes" id="UP000274756">
    <property type="component" value="Unassembled WGS sequence"/>
</dbReference>
<accession>A0A0N4UEY9</accession>
<protein>
    <submittedName>
        <fullName evidence="1 4">Uncharacterized protein</fullName>
    </submittedName>
</protein>
<reference evidence="4" key="1">
    <citation type="submission" date="2017-02" db="UniProtKB">
        <authorList>
            <consortium name="WormBaseParasite"/>
        </authorList>
    </citation>
    <scope>IDENTIFICATION</scope>
</reference>
<keyword evidence="3" id="KW-1185">Reference proteome</keyword>
<evidence type="ECO:0000313" key="1">
    <source>
        <dbReference type="EMBL" id="VDN50936.1"/>
    </source>
</evidence>
<reference evidence="1 3" key="2">
    <citation type="submission" date="2018-11" db="EMBL/GenBank/DDBJ databases">
        <authorList>
            <consortium name="Pathogen Informatics"/>
        </authorList>
    </citation>
    <scope>NUCLEOTIDE SEQUENCE [LARGE SCALE GENOMIC DNA]</scope>
</reference>